<dbReference type="EMBL" id="MN739901">
    <property type="protein sequence ID" value="QHT76757.1"/>
    <property type="molecule type" value="Genomic_DNA"/>
</dbReference>
<protein>
    <submittedName>
        <fullName evidence="2">Uncharacterized protein</fullName>
    </submittedName>
</protein>
<keyword evidence="1" id="KW-0472">Membrane</keyword>
<accession>A0A6C0H8M9</accession>
<evidence type="ECO:0000313" key="2">
    <source>
        <dbReference type="EMBL" id="QHT76757.1"/>
    </source>
</evidence>
<keyword evidence="1" id="KW-1133">Transmembrane helix</keyword>
<keyword evidence="1" id="KW-0812">Transmembrane</keyword>
<name>A0A6C0H8M9_9ZZZZ</name>
<reference evidence="2" key="1">
    <citation type="journal article" date="2020" name="Nature">
        <title>Giant virus diversity and host interactions through global metagenomics.</title>
        <authorList>
            <person name="Schulz F."/>
            <person name="Roux S."/>
            <person name="Paez-Espino D."/>
            <person name="Jungbluth S."/>
            <person name="Walsh D.A."/>
            <person name="Denef V.J."/>
            <person name="McMahon K.D."/>
            <person name="Konstantinidis K.T."/>
            <person name="Eloe-Fadrosh E.A."/>
            <person name="Kyrpides N.C."/>
            <person name="Woyke T."/>
        </authorList>
    </citation>
    <scope>NUCLEOTIDE SEQUENCE</scope>
    <source>
        <strain evidence="2">GVMAG-M-3300023179-82</strain>
    </source>
</reference>
<feature type="transmembrane region" description="Helical" evidence="1">
    <location>
        <begin position="15"/>
        <end position="34"/>
    </location>
</feature>
<organism evidence="2">
    <name type="scientific">viral metagenome</name>
    <dbReference type="NCBI Taxonomy" id="1070528"/>
    <lineage>
        <taxon>unclassified sequences</taxon>
        <taxon>metagenomes</taxon>
        <taxon>organismal metagenomes</taxon>
    </lineage>
</organism>
<evidence type="ECO:0000256" key="1">
    <source>
        <dbReference type="SAM" id="Phobius"/>
    </source>
</evidence>
<sequence length="35" mass="4349">MSILKNILLLFSKKIIINLLIIIYLFIYCEFLYYY</sequence>
<proteinExistence type="predicted"/>
<dbReference type="AlphaFoldDB" id="A0A6C0H8M9"/>